<evidence type="ECO:0000256" key="2">
    <source>
        <dbReference type="ARBA" id="ARBA00023315"/>
    </source>
</evidence>
<organism evidence="4 5">
    <name type="scientific">Pseudogracilibacillus auburnensis</name>
    <dbReference type="NCBI Taxonomy" id="1494959"/>
    <lineage>
        <taxon>Bacteria</taxon>
        <taxon>Bacillati</taxon>
        <taxon>Bacillota</taxon>
        <taxon>Bacilli</taxon>
        <taxon>Bacillales</taxon>
        <taxon>Bacillaceae</taxon>
        <taxon>Pseudogracilibacillus</taxon>
    </lineage>
</organism>
<proteinExistence type="predicted"/>
<dbReference type="InterPro" id="IPR016181">
    <property type="entry name" value="Acyl_CoA_acyltransferase"/>
</dbReference>
<dbReference type="PROSITE" id="PS51186">
    <property type="entry name" value="GNAT"/>
    <property type="match status" value="1"/>
</dbReference>
<keyword evidence="2" id="KW-0012">Acyltransferase</keyword>
<dbReference type="OrthoDB" id="9803233at2"/>
<dbReference type="InterPro" id="IPR000182">
    <property type="entry name" value="GNAT_dom"/>
</dbReference>
<dbReference type="PANTHER" id="PTHR43420">
    <property type="entry name" value="ACETYLTRANSFERASE"/>
    <property type="match status" value="1"/>
</dbReference>
<evidence type="ECO:0000256" key="1">
    <source>
        <dbReference type="ARBA" id="ARBA00022679"/>
    </source>
</evidence>
<dbReference type="RefSeq" id="WP_110394706.1">
    <property type="nucleotide sequence ID" value="NZ_JADIJL010000007.1"/>
</dbReference>
<dbReference type="Proteomes" id="UP000247978">
    <property type="component" value="Unassembled WGS sequence"/>
</dbReference>
<feature type="domain" description="N-acetyltransferase" evidence="3">
    <location>
        <begin position="9"/>
        <end position="171"/>
    </location>
</feature>
<dbReference type="SUPFAM" id="SSF55729">
    <property type="entry name" value="Acyl-CoA N-acyltransferases (Nat)"/>
    <property type="match status" value="1"/>
</dbReference>
<evidence type="ECO:0000313" key="4">
    <source>
        <dbReference type="EMBL" id="PXW87873.1"/>
    </source>
</evidence>
<name>A0A2V3W0N0_9BACI</name>
<dbReference type="PANTHER" id="PTHR43420:SF47">
    <property type="entry name" value="N-ACETYLTRANSFERASE DOMAIN-CONTAINING PROTEIN"/>
    <property type="match status" value="1"/>
</dbReference>
<reference evidence="4 5" key="1">
    <citation type="submission" date="2018-05" db="EMBL/GenBank/DDBJ databases">
        <title>Genomic Encyclopedia of Type Strains, Phase IV (KMG-IV): sequencing the most valuable type-strain genomes for metagenomic binning, comparative biology and taxonomic classification.</title>
        <authorList>
            <person name="Goeker M."/>
        </authorList>
    </citation>
    <scope>NUCLEOTIDE SEQUENCE [LARGE SCALE GENOMIC DNA]</scope>
    <source>
        <strain evidence="4 5">DSM 28556</strain>
    </source>
</reference>
<dbReference type="EMBL" id="QJJQ01000004">
    <property type="protein sequence ID" value="PXW87873.1"/>
    <property type="molecule type" value="Genomic_DNA"/>
</dbReference>
<dbReference type="InterPro" id="IPR050680">
    <property type="entry name" value="YpeA/RimI_acetyltransf"/>
</dbReference>
<evidence type="ECO:0000259" key="3">
    <source>
        <dbReference type="PROSITE" id="PS51186"/>
    </source>
</evidence>
<dbReference type="AlphaFoldDB" id="A0A2V3W0N0"/>
<dbReference type="CDD" id="cd04301">
    <property type="entry name" value="NAT_SF"/>
    <property type="match status" value="1"/>
</dbReference>
<protein>
    <submittedName>
        <fullName evidence="4">Acetyltransferase (GNAT) family protein</fullName>
    </submittedName>
</protein>
<dbReference type="GO" id="GO:0016747">
    <property type="term" value="F:acyltransferase activity, transferring groups other than amino-acyl groups"/>
    <property type="evidence" value="ECO:0007669"/>
    <property type="project" value="InterPro"/>
</dbReference>
<evidence type="ECO:0000313" key="5">
    <source>
        <dbReference type="Proteomes" id="UP000247978"/>
    </source>
</evidence>
<dbReference type="Pfam" id="PF00583">
    <property type="entry name" value="Acetyltransf_1"/>
    <property type="match status" value="1"/>
</dbReference>
<sequence length="174" mass="20185">MSKVFETSIAVREIEEEERELVRQLIIESYRQYEHFFEKDRWENYLAELKASVDNEKIDKLLIATNRGNIVGTMQIFLSSDDAYDVPDIQINEPIIRFLAVHPNGRGLGIARKLIDAGIAYTKARKASAIYLHTTDVMEKAVSLYEKYGFVREETQDYVKSGTFIKCYKFTVKN</sequence>
<dbReference type="Gene3D" id="3.40.630.30">
    <property type="match status" value="1"/>
</dbReference>
<accession>A0A2V3W0N0</accession>
<keyword evidence="5" id="KW-1185">Reference proteome</keyword>
<keyword evidence="1 4" id="KW-0808">Transferase</keyword>
<gene>
    <name evidence="4" type="ORF">DFR56_10421</name>
</gene>
<comment type="caution">
    <text evidence="4">The sequence shown here is derived from an EMBL/GenBank/DDBJ whole genome shotgun (WGS) entry which is preliminary data.</text>
</comment>